<dbReference type="NCBIfam" id="TIGR04056">
    <property type="entry name" value="OMP_RagA_SusC"/>
    <property type="match status" value="1"/>
</dbReference>
<dbReference type="OrthoDB" id="9768177at2"/>
<organism evidence="13 14">
    <name type="scientific">Arsenicibacter rosenii</name>
    <dbReference type="NCBI Taxonomy" id="1750698"/>
    <lineage>
        <taxon>Bacteria</taxon>
        <taxon>Pseudomonadati</taxon>
        <taxon>Bacteroidota</taxon>
        <taxon>Cytophagia</taxon>
        <taxon>Cytophagales</taxon>
        <taxon>Spirosomataceae</taxon>
        <taxon>Arsenicibacter</taxon>
    </lineage>
</organism>
<accession>A0A1S2VKP3</accession>
<gene>
    <name evidence="13" type="ORF">BLX24_10030</name>
</gene>
<evidence type="ECO:0000256" key="5">
    <source>
        <dbReference type="ARBA" id="ARBA00023077"/>
    </source>
</evidence>
<dbReference type="InterPro" id="IPR039426">
    <property type="entry name" value="TonB-dep_rcpt-like"/>
</dbReference>
<sequence>MKKLLLSSWLLTLFFALPLLAQDITISGRVTSSDDGAGLPGVSVQLKGSSRGTTTDANGNYKFNAPSGARVVFSYIGFTPQEIAVGNRTTLNVVMQASASELSEVVVTGYGNAARRQDITGAVAAVTGKTIENLPMQSVDRALQGRAAGVQVTALSGQPGGALNVRIRGVGSINAGNNPLYVIDGVQVSDGGLSGQASSNVLTSLNPNDIESIDILKDAAAAAIYGAQGANGVVVITTKRGRSGRTKFNVSVQDGFTDVLKKLDVLSASEFATLKIENFVNRAIQTNASVETARTSAITQYGDPSTVQNTDWQDAVFQRGRLRMYDVSASGGDGKTNFYIAGSYNFQEGQVIKSDFRRGTLRVNLDHQASPKLKIETSIGLSATRLNGAIADGAFINSPFFAAALILPNQPIYKTDGSFNAPLSGAFSYNPLQSVKYETRLGTTVQTVSNIAVNYEIIRGLRFRSFYGIDYANNLDNNYRDQIVPQFASTGGSATVTNRYTLNWNTNQTLNYNRSFGRHNINVLAGAEYRQEVRETASATGQGFPNGLFTTLAAAARPITTTGTYTTWRIASLLSSANYKFGDKFLATASLRYDGSSRFGANTRWGLFPSASIGYRISEEEFMKNIPVIKDLKIRAGYGEAGNNLISDFASRALFGLGGQYIDLPGIRPSQLGNNNLSWEVARTLNVGVDFDLFNGRISAAIDAYRKINDKLLLSRPLPNDSGFGSIFENLGKVENRGLEISLKHVNIDKGGFRWETDWNASFQRNRILQLLPGQNRIGTALQVGQPININWYPTYAGVNPADGRAMWLDTLGNITYTLQTRDSRVQGSPIPKGFGGVTNTFRYKGLALEVFFQGQWGNRVLNNNGFFMESSATAGWNNMASQLNRWTTPGQITSVAAPYEGGSVPGSSSIQTFSSKQVENAGYVRMKQITLSYELPSSLTRRIKMDKIRVFAQGINLLTWTAYTGFDPEILNTEIGTYPQSKQVMGGIQFGF</sequence>
<evidence type="ECO:0000256" key="3">
    <source>
        <dbReference type="ARBA" id="ARBA00022452"/>
    </source>
</evidence>
<dbReference type="Gene3D" id="2.60.40.1120">
    <property type="entry name" value="Carboxypeptidase-like, regulatory domain"/>
    <property type="match status" value="1"/>
</dbReference>
<keyword evidence="14" id="KW-1185">Reference proteome</keyword>
<dbReference type="Pfam" id="PF00593">
    <property type="entry name" value="TonB_dep_Rec_b-barrel"/>
    <property type="match status" value="1"/>
</dbReference>
<keyword evidence="7 8" id="KW-0998">Cell outer membrane</keyword>
<dbReference type="AlphaFoldDB" id="A0A1S2VKP3"/>
<comment type="similarity">
    <text evidence="8 9">Belongs to the TonB-dependent receptor family.</text>
</comment>
<dbReference type="InterPro" id="IPR000531">
    <property type="entry name" value="Beta-barrel_TonB"/>
</dbReference>
<dbReference type="SUPFAM" id="SSF56935">
    <property type="entry name" value="Porins"/>
    <property type="match status" value="1"/>
</dbReference>
<dbReference type="PROSITE" id="PS52016">
    <property type="entry name" value="TONB_DEPENDENT_REC_3"/>
    <property type="match status" value="1"/>
</dbReference>
<keyword evidence="3 8" id="KW-1134">Transmembrane beta strand</keyword>
<dbReference type="Pfam" id="PF07715">
    <property type="entry name" value="Plug"/>
    <property type="match status" value="1"/>
</dbReference>
<dbReference type="Proteomes" id="UP000181790">
    <property type="component" value="Unassembled WGS sequence"/>
</dbReference>
<name>A0A1S2VKP3_9BACT</name>
<proteinExistence type="inferred from homology"/>
<dbReference type="InterPro" id="IPR008969">
    <property type="entry name" value="CarboxyPept-like_regulatory"/>
</dbReference>
<dbReference type="NCBIfam" id="TIGR04057">
    <property type="entry name" value="SusC_RagA_signa"/>
    <property type="match status" value="1"/>
</dbReference>
<keyword evidence="4 8" id="KW-0812">Transmembrane</keyword>
<dbReference type="InterPro" id="IPR023997">
    <property type="entry name" value="TonB-dep_OMP_SusC/RagA_CS"/>
</dbReference>
<comment type="caution">
    <text evidence="13">The sequence shown here is derived from an EMBL/GenBank/DDBJ whole genome shotgun (WGS) entry which is preliminary data.</text>
</comment>
<evidence type="ECO:0000256" key="8">
    <source>
        <dbReference type="PROSITE-ProRule" id="PRU01360"/>
    </source>
</evidence>
<evidence type="ECO:0000256" key="6">
    <source>
        <dbReference type="ARBA" id="ARBA00023136"/>
    </source>
</evidence>
<dbReference type="RefSeq" id="WP_071502995.1">
    <property type="nucleotide sequence ID" value="NZ_MORL01000004.1"/>
</dbReference>
<dbReference type="Gene3D" id="2.170.130.10">
    <property type="entry name" value="TonB-dependent receptor, plug domain"/>
    <property type="match status" value="1"/>
</dbReference>
<evidence type="ECO:0000313" key="14">
    <source>
        <dbReference type="Proteomes" id="UP000181790"/>
    </source>
</evidence>
<evidence type="ECO:0000256" key="10">
    <source>
        <dbReference type="SAM" id="SignalP"/>
    </source>
</evidence>
<evidence type="ECO:0000256" key="9">
    <source>
        <dbReference type="RuleBase" id="RU003357"/>
    </source>
</evidence>
<feature type="signal peptide" evidence="10">
    <location>
        <begin position="1"/>
        <end position="21"/>
    </location>
</feature>
<feature type="chain" id="PRO_5010376715" description="SusC/RagA family TonB-linked outer membrane protein" evidence="10">
    <location>
        <begin position="22"/>
        <end position="993"/>
    </location>
</feature>
<dbReference type="InterPro" id="IPR023996">
    <property type="entry name" value="TonB-dep_OMP_SusC/RagA"/>
</dbReference>
<dbReference type="Pfam" id="PF13715">
    <property type="entry name" value="CarbopepD_reg_2"/>
    <property type="match status" value="1"/>
</dbReference>
<dbReference type="InterPro" id="IPR037066">
    <property type="entry name" value="Plug_dom_sf"/>
</dbReference>
<evidence type="ECO:0000256" key="1">
    <source>
        <dbReference type="ARBA" id="ARBA00004571"/>
    </source>
</evidence>
<evidence type="ECO:0000313" key="13">
    <source>
        <dbReference type="EMBL" id="OIN59313.1"/>
    </source>
</evidence>
<keyword evidence="6 8" id="KW-0472">Membrane</keyword>
<dbReference type="EMBL" id="MORL01000004">
    <property type="protein sequence ID" value="OIN59313.1"/>
    <property type="molecule type" value="Genomic_DNA"/>
</dbReference>
<feature type="domain" description="TonB-dependent receptor-like beta-barrel" evidence="11">
    <location>
        <begin position="416"/>
        <end position="957"/>
    </location>
</feature>
<dbReference type="Gene3D" id="2.40.170.20">
    <property type="entry name" value="TonB-dependent receptor, beta-barrel domain"/>
    <property type="match status" value="1"/>
</dbReference>
<evidence type="ECO:0008006" key="15">
    <source>
        <dbReference type="Google" id="ProtNLM"/>
    </source>
</evidence>
<evidence type="ECO:0000256" key="4">
    <source>
        <dbReference type="ARBA" id="ARBA00022692"/>
    </source>
</evidence>
<reference evidence="13 14" key="1">
    <citation type="submission" date="2016-10" db="EMBL/GenBank/DDBJ databases">
        <title>Arsenicibacter rosenii gen. nov., sp. nov., an efficient arsenic-methylating bacterium isolated from an arsenic-contaminated paddy soil.</title>
        <authorList>
            <person name="Huang K."/>
        </authorList>
    </citation>
    <scope>NUCLEOTIDE SEQUENCE [LARGE SCALE GENOMIC DNA]</scope>
    <source>
        <strain evidence="13 14">SM-1</strain>
    </source>
</reference>
<dbReference type="SUPFAM" id="SSF49464">
    <property type="entry name" value="Carboxypeptidase regulatory domain-like"/>
    <property type="match status" value="1"/>
</dbReference>
<evidence type="ECO:0000259" key="12">
    <source>
        <dbReference type="Pfam" id="PF07715"/>
    </source>
</evidence>
<dbReference type="InterPro" id="IPR012910">
    <property type="entry name" value="Plug_dom"/>
</dbReference>
<dbReference type="GO" id="GO:0009279">
    <property type="term" value="C:cell outer membrane"/>
    <property type="evidence" value="ECO:0007669"/>
    <property type="project" value="UniProtKB-SubCell"/>
</dbReference>
<evidence type="ECO:0000259" key="11">
    <source>
        <dbReference type="Pfam" id="PF00593"/>
    </source>
</evidence>
<evidence type="ECO:0000256" key="2">
    <source>
        <dbReference type="ARBA" id="ARBA00022448"/>
    </source>
</evidence>
<keyword evidence="5 9" id="KW-0798">TonB box</keyword>
<keyword evidence="2 8" id="KW-0813">Transport</keyword>
<evidence type="ECO:0000256" key="7">
    <source>
        <dbReference type="ARBA" id="ARBA00023237"/>
    </source>
</evidence>
<feature type="domain" description="TonB-dependent receptor plug" evidence="12">
    <location>
        <begin position="116"/>
        <end position="233"/>
    </location>
</feature>
<dbReference type="InterPro" id="IPR036942">
    <property type="entry name" value="Beta-barrel_TonB_sf"/>
</dbReference>
<comment type="subcellular location">
    <subcellularLocation>
        <location evidence="1 8">Cell outer membrane</location>
        <topology evidence="1 8">Multi-pass membrane protein</topology>
    </subcellularLocation>
</comment>
<protein>
    <recommendedName>
        <fullName evidence="15">SusC/RagA family TonB-linked outer membrane protein</fullName>
    </recommendedName>
</protein>
<keyword evidence="10" id="KW-0732">Signal</keyword>